<evidence type="ECO:0000256" key="3">
    <source>
        <dbReference type="PROSITE-ProRule" id="PRU00221"/>
    </source>
</evidence>
<keyword evidence="1 3" id="KW-0853">WD repeat</keyword>
<dbReference type="PROSITE" id="PS50082">
    <property type="entry name" value="WD_REPEATS_2"/>
    <property type="match status" value="13"/>
</dbReference>
<dbReference type="Pfam" id="PF24883">
    <property type="entry name" value="NPHP3_N"/>
    <property type="match status" value="1"/>
</dbReference>
<evidence type="ECO:0000256" key="1">
    <source>
        <dbReference type="ARBA" id="ARBA00022574"/>
    </source>
</evidence>
<dbReference type="InterPro" id="IPR007111">
    <property type="entry name" value="NACHT_NTPase"/>
</dbReference>
<feature type="repeat" description="WD" evidence="3">
    <location>
        <begin position="1010"/>
        <end position="1051"/>
    </location>
</feature>
<comment type="caution">
    <text evidence="6">The sequence shown here is derived from an EMBL/GenBank/DDBJ whole genome shotgun (WGS) entry which is preliminary data.</text>
</comment>
<feature type="repeat" description="WD" evidence="3">
    <location>
        <begin position="884"/>
        <end position="925"/>
    </location>
</feature>
<accession>A0A9P9DCQ0</accession>
<dbReference type="OrthoDB" id="538223at2759"/>
<organism evidence="6 7">
    <name type="scientific">Dactylonectria estremocensis</name>
    <dbReference type="NCBI Taxonomy" id="1079267"/>
    <lineage>
        <taxon>Eukaryota</taxon>
        <taxon>Fungi</taxon>
        <taxon>Dikarya</taxon>
        <taxon>Ascomycota</taxon>
        <taxon>Pezizomycotina</taxon>
        <taxon>Sordariomycetes</taxon>
        <taxon>Hypocreomycetidae</taxon>
        <taxon>Hypocreales</taxon>
        <taxon>Nectriaceae</taxon>
        <taxon>Dactylonectria</taxon>
    </lineage>
</organism>
<evidence type="ECO:0000313" key="6">
    <source>
        <dbReference type="EMBL" id="KAH7116602.1"/>
    </source>
</evidence>
<dbReference type="InterPro" id="IPR015943">
    <property type="entry name" value="WD40/YVTN_repeat-like_dom_sf"/>
</dbReference>
<proteinExistence type="predicted"/>
<name>A0A9P9DCQ0_9HYPO</name>
<feature type="repeat" description="WD" evidence="3">
    <location>
        <begin position="800"/>
        <end position="841"/>
    </location>
</feature>
<dbReference type="Pfam" id="PF00400">
    <property type="entry name" value="WD40"/>
    <property type="match status" value="13"/>
</dbReference>
<dbReference type="CDD" id="cd00200">
    <property type="entry name" value="WD40"/>
    <property type="match status" value="2"/>
</dbReference>
<keyword evidence="2" id="KW-0677">Repeat</keyword>
<dbReference type="InterPro" id="IPR001680">
    <property type="entry name" value="WD40_rpt"/>
</dbReference>
<dbReference type="InterPro" id="IPR027417">
    <property type="entry name" value="P-loop_NTPase"/>
</dbReference>
<dbReference type="InterPro" id="IPR020472">
    <property type="entry name" value="WD40_PAC1"/>
</dbReference>
<dbReference type="SUPFAM" id="SSF52540">
    <property type="entry name" value="P-loop containing nucleoside triphosphate hydrolases"/>
    <property type="match status" value="1"/>
</dbReference>
<feature type="repeat" description="WD" evidence="3">
    <location>
        <begin position="1176"/>
        <end position="1217"/>
    </location>
</feature>
<dbReference type="PROSITE" id="PS50837">
    <property type="entry name" value="NACHT"/>
    <property type="match status" value="1"/>
</dbReference>
<feature type="repeat" description="WD" evidence="3">
    <location>
        <begin position="842"/>
        <end position="883"/>
    </location>
</feature>
<gene>
    <name evidence="6" type="ORF">B0J13DRAFT_204349</name>
</gene>
<feature type="repeat" description="WD" evidence="3">
    <location>
        <begin position="926"/>
        <end position="967"/>
    </location>
</feature>
<dbReference type="SMART" id="SM00320">
    <property type="entry name" value="WD40"/>
    <property type="match status" value="13"/>
</dbReference>
<reference evidence="6" key="1">
    <citation type="journal article" date="2021" name="Nat. Commun.">
        <title>Genetic determinants of endophytism in the Arabidopsis root mycobiome.</title>
        <authorList>
            <person name="Mesny F."/>
            <person name="Miyauchi S."/>
            <person name="Thiergart T."/>
            <person name="Pickel B."/>
            <person name="Atanasova L."/>
            <person name="Karlsson M."/>
            <person name="Huettel B."/>
            <person name="Barry K.W."/>
            <person name="Haridas S."/>
            <person name="Chen C."/>
            <person name="Bauer D."/>
            <person name="Andreopoulos W."/>
            <person name="Pangilinan J."/>
            <person name="LaButti K."/>
            <person name="Riley R."/>
            <person name="Lipzen A."/>
            <person name="Clum A."/>
            <person name="Drula E."/>
            <person name="Henrissat B."/>
            <person name="Kohler A."/>
            <person name="Grigoriev I.V."/>
            <person name="Martin F.M."/>
            <person name="Hacquard S."/>
        </authorList>
    </citation>
    <scope>NUCLEOTIDE SEQUENCE</scope>
    <source>
        <strain evidence="6">MPI-CAGE-AT-0021</strain>
    </source>
</reference>
<dbReference type="PROSITE" id="PS50294">
    <property type="entry name" value="WD_REPEATS_REGION"/>
    <property type="match status" value="12"/>
</dbReference>
<dbReference type="EMBL" id="JAGMUU010000035">
    <property type="protein sequence ID" value="KAH7116602.1"/>
    <property type="molecule type" value="Genomic_DNA"/>
</dbReference>
<keyword evidence="7" id="KW-1185">Reference proteome</keyword>
<dbReference type="SUPFAM" id="SSF50978">
    <property type="entry name" value="WD40 repeat-like"/>
    <property type="match status" value="3"/>
</dbReference>
<dbReference type="InterPro" id="IPR056884">
    <property type="entry name" value="NPHP3-like_N"/>
</dbReference>
<feature type="repeat" description="WD" evidence="3">
    <location>
        <begin position="1094"/>
        <end position="1133"/>
    </location>
</feature>
<protein>
    <submittedName>
        <fullName evidence="6">Vegetative incompatibility protein HET-E-1</fullName>
    </submittedName>
</protein>
<sequence length="1405" mass="155748">MEVLGVAANVIAVVDISIKVASLCVQYARDVKNAAADIERLKNEVTNLKGVTETVQGLLNNPNSANLDKSQTLEKNLDDSQCLLQRLELRLTPQTSRKAMSKIGLHALKWPFQRKEVDDLVETLRRHAETIDRTLQVEQTGIILHVDQTLLSIDQKTVLSRLPVATGASFDSGAEEHNPTCLRDTRVELLLCIHEWALDPDAKPIFWLNGMAGTGKSTISRTVAWSFAASGHLGGSFFFKRGEADRGGLSKFFATIAIQLAEREPAIAPYIKAAIDADPHIAGKAARHQFSELIMRPLRNIAPGPRRSGTFVVIVDALDECDRDEEVKLLINLFSCTTDLQFPKLRILVTSRPELPIRLGFHAVKGTYQDLVLHEIPSGIIEHDISAFFDHELTKIKTEYNASVSIDRHLPLDWPGEENTRLLVKMALPLFIFATTVCRFLSDRKFGNPNKQLKDVLQLERESQILQFGATYLPVLNRLIDGVENWQRDNLIKRFRHIVGSIVVLGNPLPISALGRLLNIQKEMIDDQLDLLHSVLSIPPSEQSPVRMLHLSFRNFLVDPKNHGKHLFWVDEKQVHNQLAVHCLDVMNKCLETDICMLVQPGRDRASISPQDISLHILPEVQYACLYWVYHIQQADMCIDDNGPVYKFLLQHFLHWLEVLSLVGRASESLTIIKDLQAVHKLEGSGKLVDFLQDAQRFILTNMPIIDSVPLQIYSSVLAFTPKNSSVRNAFFQDHQIPKWISLAPEPEDNWDQCQQILEGHAGSVASVAFSHDSTLVASASSDQTIRLWRIDDGTCIQELKGHTAPVSSVAFSHDSTLVASASDDKTIRLWCIDDGTCIQELKGHTDSVASVAFSHDSTLVASASDDKTIRLWCIDDSTCIQELKGHTRSVTSVAFSHDSTLVASASYDNTIRLWRINDGTCIQELKGHTAPVSSVAFSHDSTLVATASYDETIRLWRVNDSTCIQELKGHMASVLSVAFSHDSTLMASASDDETIRLWRVDDGTCIQELKGHTAWVSSVAFSHDSTLVASASSDQTIRLWRIDDGTYIQELKGHTARVWSVAFSHDSTLVASASSDQTIRLWRIGDGTYIQELKGHMVRVMSVAFSHALIASASINKTIQLWRINDGTCIQEFKGHTDSVTSVAFSHDSTLIASASGDKTIRLWSINDGTCIQELKGHTAWVSSVAFSHDSPLVASASVDRTIRLWHINDGICIQELKGHTARVASVAFSHDSTLMASASIDRTIRLWRIDDGICIQELKGHTARVTSVAFSHDSTLMASASDDETIRLWRIDDGICIQKVAGISTSQLQFDLKNSCLLTDAGALSTNSPVSSPESITIPFSNCLSGIGISGDGCWIMWQKKRLLWLPASFRPSCSKVSGLSVIIGCNSGRVIIMRFDDLWLVD</sequence>
<feature type="repeat" description="WD" evidence="3">
    <location>
        <begin position="1218"/>
        <end position="1259"/>
    </location>
</feature>
<evidence type="ECO:0000256" key="2">
    <source>
        <dbReference type="ARBA" id="ARBA00022737"/>
    </source>
</evidence>
<feature type="repeat" description="WD" evidence="3">
    <location>
        <begin position="1134"/>
        <end position="1175"/>
    </location>
</feature>
<feature type="repeat" description="WD" evidence="3">
    <location>
        <begin position="968"/>
        <end position="1009"/>
    </location>
</feature>
<feature type="repeat" description="WD" evidence="3">
    <location>
        <begin position="758"/>
        <end position="799"/>
    </location>
</feature>
<dbReference type="Proteomes" id="UP000717696">
    <property type="component" value="Unassembled WGS sequence"/>
</dbReference>
<dbReference type="Gene3D" id="3.40.50.300">
    <property type="entry name" value="P-loop containing nucleotide triphosphate hydrolases"/>
    <property type="match status" value="1"/>
</dbReference>
<dbReference type="PRINTS" id="PR00320">
    <property type="entry name" value="GPROTEINBRPT"/>
</dbReference>
<keyword evidence="4" id="KW-0175">Coiled coil</keyword>
<feature type="repeat" description="WD" evidence="3">
    <location>
        <begin position="1052"/>
        <end position="1093"/>
    </location>
</feature>
<evidence type="ECO:0000313" key="7">
    <source>
        <dbReference type="Proteomes" id="UP000717696"/>
    </source>
</evidence>
<evidence type="ECO:0000256" key="4">
    <source>
        <dbReference type="SAM" id="Coils"/>
    </source>
</evidence>
<evidence type="ECO:0000259" key="5">
    <source>
        <dbReference type="PROSITE" id="PS50837"/>
    </source>
</evidence>
<dbReference type="PANTHER" id="PTHR19879:SF9">
    <property type="entry name" value="TRANSCRIPTION INITIATION FACTOR TFIID SUBUNIT 5"/>
    <property type="match status" value="1"/>
</dbReference>
<feature type="domain" description="NACHT" evidence="5">
    <location>
        <begin position="204"/>
        <end position="353"/>
    </location>
</feature>
<feature type="repeat" description="WD" evidence="3">
    <location>
        <begin position="1260"/>
        <end position="1301"/>
    </location>
</feature>
<dbReference type="Gene3D" id="2.130.10.10">
    <property type="entry name" value="YVTN repeat-like/Quinoprotein amine dehydrogenase"/>
    <property type="match status" value="7"/>
</dbReference>
<dbReference type="InterPro" id="IPR036322">
    <property type="entry name" value="WD40_repeat_dom_sf"/>
</dbReference>
<dbReference type="PANTHER" id="PTHR19879">
    <property type="entry name" value="TRANSCRIPTION INITIATION FACTOR TFIID"/>
    <property type="match status" value="1"/>
</dbReference>
<feature type="coiled-coil region" evidence="4">
    <location>
        <begin position="24"/>
        <end position="90"/>
    </location>
</feature>